<dbReference type="Pfam" id="PF05389">
    <property type="entry name" value="MecA"/>
    <property type="match status" value="1"/>
</dbReference>
<proteinExistence type="inferred from homology"/>
<gene>
    <name evidence="3" type="ORF">SAMN05421687_101216</name>
</gene>
<sequence>MRIERLTTDKFKIFLTSDDLFDRGLESEEIWKDLPRVHQIFSNMLFEAQEELDEELAGVLTVQIYLLQAQGMLVVVTKTEDAVDEEDDFLEMKVTLDEHNELLYRFEDVEDVINVVAPLRNLGITGGTLYAFEDSYYLIFEDFELASLDKDNIIAILSEYGGASTMTSVWLQEYGARIALREAVETFYSHF</sequence>
<dbReference type="NCBIfam" id="NF002781">
    <property type="entry name" value="PRK02899.1"/>
    <property type="match status" value="1"/>
</dbReference>
<evidence type="ECO:0000313" key="3">
    <source>
        <dbReference type="EMBL" id="SIS37082.1"/>
    </source>
</evidence>
<dbReference type="InterPro" id="IPR038471">
    <property type="entry name" value="MecA_C_sf"/>
</dbReference>
<dbReference type="PANTHER" id="PTHR39161">
    <property type="entry name" value="ADAPTER PROTEIN MECA"/>
    <property type="match status" value="1"/>
</dbReference>
<evidence type="ECO:0000256" key="1">
    <source>
        <dbReference type="ARBA" id="ARBA00005397"/>
    </source>
</evidence>
<accession>A0A1N7IJ48</accession>
<reference evidence="4" key="1">
    <citation type="submission" date="2017-01" db="EMBL/GenBank/DDBJ databases">
        <authorList>
            <person name="Varghese N."/>
            <person name="Submissions S."/>
        </authorList>
    </citation>
    <scope>NUCLEOTIDE SEQUENCE [LARGE SCALE GENOMIC DNA]</scope>
    <source>
        <strain evidence="4">DSM 23127</strain>
    </source>
</reference>
<dbReference type="OrthoDB" id="2085234at2"/>
<organism evidence="3 4">
    <name type="scientific">Salimicrobium flavidum</name>
    <dbReference type="NCBI Taxonomy" id="570947"/>
    <lineage>
        <taxon>Bacteria</taxon>
        <taxon>Bacillati</taxon>
        <taxon>Bacillota</taxon>
        <taxon>Bacilli</taxon>
        <taxon>Bacillales</taxon>
        <taxon>Bacillaceae</taxon>
        <taxon>Salimicrobium</taxon>
    </lineage>
</organism>
<keyword evidence="4" id="KW-1185">Reference proteome</keyword>
<name>A0A1N7IJ48_9BACI</name>
<comment type="subunit">
    <text evidence="2">Homodimer.</text>
</comment>
<dbReference type="Proteomes" id="UP000187608">
    <property type="component" value="Unassembled WGS sequence"/>
</dbReference>
<evidence type="ECO:0000256" key="2">
    <source>
        <dbReference type="ARBA" id="ARBA00011738"/>
    </source>
</evidence>
<dbReference type="EMBL" id="FTOC01000001">
    <property type="protein sequence ID" value="SIS37082.1"/>
    <property type="molecule type" value="Genomic_DNA"/>
</dbReference>
<dbReference type="AlphaFoldDB" id="A0A1N7IJ48"/>
<evidence type="ECO:0000313" key="4">
    <source>
        <dbReference type="Proteomes" id="UP000187608"/>
    </source>
</evidence>
<dbReference type="PANTHER" id="PTHR39161:SF2">
    <property type="entry name" value="ADAPTER PROTEIN MECA 2"/>
    <property type="match status" value="1"/>
</dbReference>
<dbReference type="RefSeq" id="WP_076556485.1">
    <property type="nucleotide sequence ID" value="NZ_FTOC01000001.1"/>
</dbReference>
<dbReference type="InterPro" id="IPR008681">
    <property type="entry name" value="Neg-reg_MecA"/>
</dbReference>
<protein>
    <submittedName>
        <fullName evidence="3">Adapter protein MecA 1/2</fullName>
    </submittedName>
</protein>
<dbReference type="Gene3D" id="3.30.70.1950">
    <property type="match status" value="1"/>
</dbReference>
<comment type="similarity">
    <text evidence="1">Belongs to the MecA family.</text>
</comment>
<dbReference type="STRING" id="570947.SAMN05421687_101216"/>